<accession>A0A0R3TDL8</accession>
<keyword evidence="2" id="KW-0472">Membrane</keyword>
<dbReference type="InterPro" id="IPR031148">
    <property type="entry name" value="Plexin"/>
</dbReference>
<dbReference type="GO" id="GO:0002116">
    <property type="term" value="C:semaphorin receptor complex"/>
    <property type="evidence" value="ECO:0007669"/>
    <property type="project" value="TreeGrafter"/>
</dbReference>
<evidence type="ECO:0000313" key="5">
    <source>
        <dbReference type="EMBL" id="VDO01018.1"/>
    </source>
</evidence>
<dbReference type="InterPro" id="IPR015943">
    <property type="entry name" value="WD40/YVTN_repeat-like_dom_sf"/>
</dbReference>
<comment type="subcellular location">
    <subcellularLocation>
        <location evidence="1">Membrane</location>
    </subcellularLocation>
</comment>
<dbReference type="Gene3D" id="2.60.40.10">
    <property type="entry name" value="Immunoglobulins"/>
    <property type="match status" value="1"/>
</dbReference>
<gene>
    <name evidence="5" type="ORF">HNAJ_LOCUS5158</name>
</gene>
<evidence type="ECO:0000256" key="1">
    <source>
        <dbReference type="ARBA" id="ARBA00004370"/>
    </source>
</evidence>
<dbReference type="PANTHER" id="PTHR22625:SF70">
    <property type="entry name" value="PLEXIN A, ISOFORM A"/>
    <property type="match status" value="1"/>
</dbReference>
<dbReference type="GO" id="GO:0005886">
    <property type="term" value="C:plasma membrane"/>
    <property type="evidence" value="ECO:0007669"/>
    <property type="project" value="TreeGrafter"/>
</dbReference>
<evidence type="ECO:0000313" key="7">
    <source>
        <dbReference type="WBParaSite" id="HNAJ_0000515701-mRNA-1"/>
    </source>
</evidence>
<dbReference type="InterPro" id="IPR002165">
    <property type="entry name" value="Plexin_repeat"/>
</dbReference>
<dbReference type="EMBL" id="UZAE01004130">
    <property type="protein sequence ID" value="VDO01018.1"/>
    <property type="molecule type" value="Genomic_DNA"/>
</dbReference>
<dbReference type="Proteomes" id="UP000278807">
    <property type="component" value="Unassembled WGS sequence"/>
</dbReference>
<dbReference type="SMART" id="SM00423">
    <property type="entry name" value="PSI"/>
    <property type="match status" value="1"/>
</dbReference>
<dbReference type="InterPro" id="IPR013783">
    <property type="entry name" value="Ig-like_fold"/>
</dbReference>
<sequence>MMPAKTLGFEIGVEQAIGLLDTGSSPLDTTMTNLPGGRSHVLHTLSVAISASIQGPYKISDTRIRRSVAWYEVEDNGKARLLDSKQLTSRRRPLRGLTLDDSGHVAFAISDEKVYRVALYNCSSTESCGACLAQRDPFCGWCITEGICTHKTACSSSHWLSYRDSPSSCPQLTSISPPSADINQPAGSLPRTAMTFRLIPPLLEALSNTIVWGLQASSSQSRHVICTFRRGNSSNDVEHPWRIREKLYAQSEASLFPSSTYASCSLPSNSDLQILGAEEGNL</sequence>
<proteinExistence type="predicted"/>
<dbReference type="GO" id="GO:0017154">
    <property type="term" value="F:semaphorin receptor activity"/>
    <property type="evidence" value="ECO:0007669"/>
    <property type="project" value="InterPro"/>
</dbReference>
<dbReference type="PANTHER" id="PTHR22625">
    <property type="entry name" value="PLEXIN"/>
    <property type="match status" value="1"/>
</dbReference>
<keyword evidence="6" id="KW-1185">Reference proteome</keyword>
<reference evidence="5 6" key="2">
    <citation type="submission" date="2018-11" db="EMBL/GenBank/DDBJ databases">
        <authorList>
            <consortium name="Pathogen Informatics"/>
        </authorList>
    </citation>
    <scope>NUCLEOTIDE SEQUENCE [LARGE SCALE GENOMIC DNA]</scope>
</reference>
<dbReference type="GO" id="GO:0030334">
    <property type="term" value="P:regulation of cell migration"/>
    <property type="evidence" value="ECO:0007669"/>
    <property type="project" value="TreeGrafter"/>
</dbReference>
<dbReference type="WBParaSite" id="HNAJ_0000515701-mRNA-1">
    <property type="protein sequence ID" value="HNAJ_0000515701-mRNA-1"/>
    <property type="gene ID" value="HNAJ_0000515701"/>
</dbReference>
<evidence type="ECO:0000259" key="4">
    <source>
        <dbReference type="SMART" id="SM00423"/>
    </source>
</evidence>
<protein>
    <submittedName>
        <fullName evidence="7">PSI domain-containing protein</fullName>
    </submittedName>
</protein>
<evidence type="ECO:0000256" key="2">
    <source>
        <dbReference type="ARBA" id="ARBA00023136"/>
    </source>
</evidence>
<dbReference type="AlphaFoldDB" id="A0A0R3TDL8"/>
<evidence type="ECO:0000256" key="3">
    <source>
        <dbReference type="ARBA" id="ARBA00023180"/>
    </source>
</evidence>
<evidence type="ECO:0000313" key="6">
    <source>
        <dbReference type="Proteomes" id="UP000278807"/>
    </source>
</evidence>
<dbReference type="Pfam" id="PF01437">
    <property type="entry name" value="PSI"/>
    <property type="match status" value="1"/>
</dbReference>
<reference evidence="7" key="1">
    <citation type="submission" date="2017-02" db="UniProtKB">
        <authorList>
            <consortium name="WormBaseParasite"/>
        </authorList>
    </citation>
    <scope>IDENTIFICATION</scope>
</reference>
<name>A0A0R3TDL8_RODNA</name>
<keyword evidence="3" id="KW-0325">Glycoprotein</keyword>
<feature type="domain" description="PSI" evidence="4">
    <location>
        <begin position="121"/>
        <end position="170"/>
    </location>
</feature>
<dbReference type="OrthoDB" id="6765104at2759"/>
<dbReference type="STRING" id="102285.A0A0R3TDL8"/>
<dbReference type="Gene3D" id="2.130.10.10">
    <property type="entry name" value="YVTN repeat-like/Quinoprotein amine dehydrogenase"/>
    <property type="match status" value="1"/>
</dbReference>
<organism evidence="7">
    <name type="scientific">Rodentolepis nana</name>
    <name type="common">Dwarf tapeworm</name>
    <name type="synonym">Hymenolepis nana</name>
    <dbReference type="NCBI Taxonomy" id="102285"/>
    <lineage>
        <taxon>Eukaryota</taxon>
        <taxon>Metazoa</taxon>
        <taxon>Spiralia</taxon>
        <taxon>Lophotrochozoa</taxon>
        <taxon>Platyhelminthes</taxon>
        <taxon>Cestoda</taxon>
        <taxon>Eucestoda</taxon>
        <taxon>Cyclophyllidea</taxon>
        <taxon>Hymenolepididae</taxon>
        <taxon>Rodentolepis</taxon>
    </lineage>
</organism>
<dbReference type="InterPro" id="IPR016201">
    <property type="entry name" value="PSI"/>
</dbReference>
<dbReference type="SUPFAM" id="SSF103575">
    <property type="entry name" value="Plexin repeat"/>
    <property type="match status" value="1"/>
</dbReference>